<accession>A0A0D9NJK5</accession>
<feature type="compositionally biased region" description="Basic and acidic residues" evidence="1">
    <location>
        <begin position="66"/>
        <end position="78"/>
    </location>
</feature>
<sequence length="78" mass="8709">MNHCGAETRGQPPVSPDYLRDQLLASAHDHPFDHLLYGSLQNDVDVAPAHQMPDYPSDKGPLNTDKTLDWRDAVNRDA</sequence>
<feature type="region of interest" description="Disordered" evidence="1">
    <location>
        <begin position="47"/>
        <end position="78"/>
    </location>
</feature>
<name>A0A0D9NJK5_METAN</name>
<dbReference type="Proteomes" id="UP000054544">
    <property type="component" value="Unassembled WGS sequence"/>
</dbReference>
<dbReference type="EMBL" id="KE384762">
    <property type="protein sequence ID" value="KJK74129.1"/>
    <property type="molecule type" value="Genomic_DNA"/>
</dbReference>
<reference evidence="3" key="1">
    <citation type="journal article" date="2014" name="BMC Genomics">
        <title>The genome sequence of the biocontrol fungus Metarhizium anisopliae and comparative genomics of Metarhizium species.</title>
        <authorList>
            <person name="Pattemore J.A."/>
            <person name="Hane J.K."/>
            <person name="Williams A.H."/>
            <person name="Wilson B.A."/>
            <person name="Stodart B.J."/>
            <person name="Ash G.J."/>
        </authorList>
    </citation>
    <scope>NUCLEOTIDE SEQUENCE [LARGE SCALE GENOMIC DNA]</scope>
    <source>
        <strain evidence="3">BRIP 53293</strain>
    </source>
</reference>
<evidence type="ECO:0000313" key="3">
    <source>
        <dbReference type="Proteomes" id="UP000054544"/>
    </source>
</evidence>
<gene>
    <name evidence="2" type="ORF">H634G_10500</name>
</gene>
<evidence type="ECO:0000256" key="1">
    <source>
        <dbReference type="SAM" id="MobiDB-lite"/>
    </source>
</evidence>
<protein>
    <submittedName>
        <fullName evidence="2">Uncharacterized protein</fullName>
    </submittedName>
</protein>
<dbReference type="AlphaFoldDB" id="A0A0D9NJK5"/>
<proteinExistence type="predicted"/>
<keyword evidence="3" id="KW-1185">Reference proteome</keyword>
<organism evidence="2 3">
    <name type="scientific">Metarhizium anisopliae BRIP 53293</name>
    <dbReference type="NCBI Taxonomy" id="1291518"/>
    <lineage>
        <taxon>Eukaryota</taxon>
        <taxon>Fungi</taxon>
        <taxon>Dikarya</taxon>
        <taxon>Ascomycota</taxon>
        <taxon>Pezizomycotina</taxon>
        <taxon>Sordariomycetes</taxon>
        <taxon>Hypocreomycetidae</taxon>
        <taxon>Hypocreales</taxon>
        <taxon>Clavicipitaceae</taxon>
        <taxon>Metarhizium</taxon>
    </lineage>
</organism>
<evidence type="ECO:0000313" key="2">
    <source>
        <dbReference type="EMBL" id="KJK74129.1"/>
    </source>
</evidence>